<feature type="region of interest" description="Disordered" evidence="1">
    <location>
        <begin position="113"/>
        <end position="132"/>
    </location>
</feature>
<dbReference type="Proteomes" id="UP000298663">
    <property type="component" value="Chromosome X"/>
</dbReference>
<accession>A0A4U8UPK0</accession>
<protein>
    <submittedName>
        <fullName evidence="2">Uncharacterized protein</fullName>
    </submittedName>
</protein>
<evidence type="ECO:0000256" key="1">
    <source>
        <dbReference type="SAM" id="MobiDB-lite"/>
    </source>
</evidence>
<dbReference type="EMBL" id="CM016762">
    <property type="protein sequence ID" value="TMS34245.1"/>
    <property type="molecule type" value="Genomic_DNA"/>
</dbReference>
<proteinExistence type="predicted"/>
<gene>
    <name evidence="2" type="ORF">L596_001875</name>
</gene>
<dbReference type="AlphaFoldDB" id="A0A4U8UPK0"/>
<reference evidence="2 3" key="1">
    <citation type="journal article" date="2015" name="Genome Biol.">
        <title>Comparative genomics of Steinernema reveals deeply conserved gene regulatory networks.</title>
        <authorList>
            <person name="Dillman A.R."/>
            <person name="Macchietto M."/>
            <person name="Porter C.F."/>
            <person name="Rogers A."/>
            <person name="Williams B."/>
            <person name="Antoshechkin I."/>
            <person name="Lee M.M."/>
            <person name="Goodwin Z."/>
            <person name="Lu X."/>
            <person name="Lewis E.E."/>
            <person name="Goodrich-Blair H."/>
            <person name="Stock S.P."/>
            <person name="Adams B.J."/>
            <person name="Sternberg P.W."/>
            <person name="Mortazavi A."/>
        </authorList>
    </citation>
    <scope>NUCLEOTIDE SEQUENCE [LARGE SCALE GENOMIC DNA]</scope>
    <source>
        <strain evidence="2 3">ALL</strain>
    </source>
</reference>
<dbReference type="OrthoDB" id="5864287at2759"/>
<name>A0A4U8UPK0_STECR</name>
<organism evidence="2 3">
    <name type="scientific">Steinernema carpocapsae</name>
    <name type="common">Entomopathogenic nematode</name>
    <dbReference type="NCBI Taxonomy" id="34508"/>
    <lineage>
        <taxon>Eukaryota</taxon>
        <taxon>Metazoa</taxon>
        <taxon>Ecdysozoa</taxon>
        <taxon>Nematoda</taxon>
        <taxon>Chromadorea</taxon>
        <taxon>Rhabditida</taxon>
        <taxon>Tylenchina</taxon>
        <taxon>Panagrolaimomorpha</taxon>
        <taxon>Strongyloidoidea</taxon>
        <taxon>Steinernematidae</taxon>
        <taxon>Steinernema</taxon>
    </lineage>
</organism>
<dbReference type="EMBL" id="AZBU02000001">
    <property type="protein sequence ID" value="TMS34245.1"/>
    <property type="molecule type" value="Genomic_DNA"/>
</dbReference>
<evidence type="ECO:0000313" key="3">
    <source>
        <dbReference type="Proteomes" id="UP000298663"/>
    </source>
</evidence>
<keyword evidence="3" id="KW-1185">Reference proteome</keyword>
<sequence length="319" mass="36326">MFRLLFDNQQDPRENPAALQYRHSTAGQHEAFCSPVVPHVPIRQRLSQNRRCNSADVHEVESFHAYGPGPRRRRMSLLQNLRYQNKQLADSGFNCHSNRTDSDAQNDNFRAYRHDSASESPERHRKTTSFSSFSNIKAKTKAFFRKERKSSSQRAPSVDTDGAKSSTDCLSKDYRRKSPSTNDSGHGSQGKIDEIIHEDVVRYKQRRPSNSLVGLVRKSNSCPHLEYEINTCRCGARAPICKSDLSEDFSIPGSSNSIIYEPSDLDDIYENALRNSSPVTAIDHLIRCRHELKARQNQTNGVIRHRKASLDENIVEIPK</sequence>
<dbReference type="STRING" id="34508.A0A4U8UPK0"/>
<evidence type="ECO:0000313" key="2">
    <source>
        <dbReference type="EMBL" id="TMS34245.1"/>
    </source>
</evidence>
<feature type="compositionally biased region" description="Basic and acidic residues" evidence="1">
    <location>
        <begin position="113"/>
        <end position="122"/>
    </location>
</feature>
<reference evidence="2 3" key="2">
    <citation type="journal article" date="2019" name="G3 (Bethesda)">
        <title>Hybrid Assembly of the Genome of the Entomopathogenic Nematode Steinernema carpocapsae Identifies the X-Chromosome.</title>
        <authorList>
            <person name="Serra L."/>
            <person name="Macchietto M."/>
            <person name="Macias-Munoz A."/>
            <person name="McGill C.J."/>
            <person name="Rodriguez I.M."/>
            <person name="Rodriguez B."/>
            <person name="Murad R."/>
            <person name="Mortazavi A."/>
        </authorList>
    </citation>
    <scope>NUCLEOTIDE SEQUENCE [LARGE SCALE GENOMIC DNA]</scope>
    <source>
        <strain evidence="2 3">ALL</strain>
    </source>
</reference>
<comment type="caution">
    <text evidence="2">The sequence shown here is derived from an EMBL/GenBank/DDBJ whole genome shotgun (WGS) entry which is preliminary data.</text>
</comment>
<feature type="region of interest" description="Disordered" evidence="1">
    <location>
        <begin position="143"/>
        <end position="193"/>
    </location>
</feature>